<dbReference type="AlphaFoldDB" id="A0AB40A8Q1"/>
<dbReference type="GeneID" id="118877788"/>
<evidence type="ECO:0000256" key="2">
    <source>
        <dbReference type="ARBA" id="ARBA00010249"/>
    </source>
</evidence>
<keyword evidence="8" id="KW-1185">Reference proteome</keyword>
<accession>A0AB40A8Q1</accession>
<name>A0AB40A8Q1_DROSZ</name>
<evidence type="ECO:0000313" key="9">
    <source>
        <dbReference type="RefSeq" id="XP_036673759.3"/>
    </source>
</evidence>
<sequence length="129" mass="14365">MNSSISLMCFALLLISPLCFGYTEEEQEADRLKVDEIIRTSQDDDTKISRTQDLLDIYRRLTPALSPEEREKIENLIKEHTDEILVDGVPSQGGRKTKYAGKVLSPVVKGIATGFFEELGASLAKLFTG</sequence>
<dbReference type="GO" id="GO:0009617">
    <property type="term" value="P:response to bacterium"/>
    <property type="evidence" value="ECO:0007669"/>
    <property type="project" value="UniProtKB-ARBA"/>
</dbReference>
<dbReference type="Proteomes" id="UP001652628">
    <property type="component" value="Chromosome 3"/>
</dbReference>
<dbReference type="GO" id="GO:0034605">
    <property type="term" value="P:cellular response to heat"/>
    <property type="evidence" value="ECO:0007669"/>
    <property type="project" value="UniProtKB-ARBA"/>
</dbReference>
<keyword evidence="5 7" id="KW-0732">Signal</keyword>
<protein>
    <submittedName>
        <fullName evidence="9">Protein Turandot C-like</fullName>
    </submittedName>
</protein>
<comment type="subcellular location">
    <subcellularLocation>
        <location evidence="1">Secreted</location>
    </subcellularLocation>
</comment>
<dbReference type="InterPro" id="IPR010825">
    <property type="entry name" value="Turandot"/>
</dbReference>
<organism evidence="8 9">
    <name type="scientific">Drosophila suzukii</name>
    <name type="common">Spotted-wing drosophila fruit fly</name>
    <dbReference type="NCBI Taxonomy" id="28584"/>
    <lineage>
        <taxon>Eukaryota</taxon>
        <taxon>Metazoa</taxon>
        <taxon>Ecdysozoa</taxon>
        <taxon>Arthropoda</taxon>
        <taxon>Hexapoda</taxon>
        <taxon>Insecta</taxon>
        <taxon>Pterygota</taxon>
        <taxon>Neoptera</taxon>
        <taxon>Endopterygota</taxon>
        <taxon>Diptera</taxon>
        <taxon>Brachycera</taxon>
        <taxon>Muscomorpha</taxon>
        <taxon>Ephydroidea</taxon>
        <taxon>Drosophilidae</taxon>
        <taxon>Drosophila</taxon>
        <taxon>Sophophora</taxon>
    </lineage>
</organism>
<dbReference type="GO" id="GO:0005615">
    <property type="term" value="C:extracellular space"/>
    <property type="evidence" value="ECO:0007669"/>
    <property type="project" value="UniProtKB-ARBA"/>
</dbReference>
<dbReference type="RefSeq" id="XP_036673759.3">
    <property type="nucleotide sequence ID" value="XM_036817864.3"/>
</dbReference>
<feature type="chain" id="PRO_5047000799" evidence="7">
    <location>
        <begin position="22"/>
        <end position="129"/>
    </location>
</feature>
<evidence type="ECO:0000256" key="4">
    <source>
        <dbReference type="ARBA" id="ARBA00022588"/>
    </source>
</evidence>
<evidence type="ECO:0000256" key="1">
    <source>
        <dbReference type="ARBA" id="ARBA00004613"/>
    </source>
</evidence>
<keyword evidence="6" id="KW-0391">Immunity</keyword>
<evidence type="ECO:0000256" key="7">
    <source>
        <dbReference type="SAM" id="SignalP"/>
    </source>
</evidence>
<keyword evidence="4" id="KW-0399">Innate immunity</keyword>
<proteinExistence type="inferred from homology"/>
<evidence type="ECO:0000256" key="3">
    <source>
        <dbReference type="ARBA" id="ARBA00022525"/>
    </source>
</evidence>
<dbReference type="GO" id="GO:0045087">
    <property type="term" value="P:innate immune response"/>
    <property type="evidence" value="ECO:0007669"/>
    <property type="project" value="UniProtKB-KW"/>
</dbReference>
<gene>
    <name evidence="9" type="primary">LOC118877788</name>
</gene>
<evidence type="ECO:0000256" key="5">
    <source>
        <dbReference type="ARBA" id="ARBA00022729"/>
    </source>
</evidence>
<reference evidence="9" key="1">
    <citation type="submission" date="2025-08" db="UniProtKB">
        <authorList>
            <consortium name="RefSeq"/>
        </authorList>
    </citation>
    <scope>IDENTIFICATION</scope>
</reference>
<dbReference type="Pfam" id="PF07240">
    <property type="entry name" value="Turandot"/>
    <property type="match status" value="1"/>
</dbReference>
<keyword evidence="3" id="KW-0964">Secreted</keyword>
<evidence type="ECO:0000313" key="8">
    <source>
        <dbReference type="Proteomes" id="UP001652628"/>
    </source>
</evidence>
<feature type="signal peptide" evidence="7">
    <location>
        <begin position="1"/>
        <end position="21"/>
    </location>
</feature>
<comment type="similarity">
    <text evidence="2">Belongs to the Turandot family.</text>
</comment>
<evidence type="ECO:0000256" key="6">
    <source>
        <dbReference type="ARBA" id="ARBA00022859"/>
    </source>
</evidence>